<dbReference type="Pfam" id="PF00155">
    <property type="entry name" value="Aminotran_1_2"/>
    <property type="match status" value="1"/>
</dbReference>
<feature type="domain" description="HTH gntR-type" evidence="6">
    <location>
        <begin position="19"/>
        <end position="87"/>
    </location>
</feature>
<dbReference type="SUPFAM" id="SSF53383">
    <property type="entry name" value="PLP-dependent transferases"/>
    <property type="match status" value="1"/>
</dbReference>
<dbReference type="Pfam" id="PF00392">
    <property type="entry name" value="GntR"/>
    <property type="match status" value="1"/>
</dbReference>
<evidence type="ECO:0000313" key="7">
    <source>
        <dbReference type="EMBL" id="USQ80250.1"/>
    </source>
</evidence>
<dbReference type="InterPro" id="IPR015421">
    <property type="entry name" value="PyrdxlP-dep_Trfase_major"/>
</dbReference>
<comment type="similarity">
    <text evidence="1">In the C-terminal section; belongs to the class-I pyridoxal-phosphate-dependent aminotransferase family.</text>
</comment>
<dbReference type="InterPro" id="IPR051446">
    <property type="entry name" value="HTH_trans_reg/aminotransferase"/>
</dbReference>
<keyword evidence="8" id="KW-1185">Reference proteome</keyword>
<dbReference type="InterPro" id="IPR036388">
    <property type="entry name" value="WH-like_DNA-bd_sf"/>
</dbReference>
<name>A0ABY4YUW1_9MICO</name>
<dbReference type="PANTHER" id="PTHR46577">
    <property type="entry name" value="HTH-TYPE TRANSCRIPTIONAL REGULATORY PROTEIN GABR"/>
    <property type="match status" value="1"/>
</dbReference>
<evidence type="ECO:0000256" key="3">
    <source>
        <dbReference type="ARBA" id="ARBA00023015"/>
    </source>
</evidence>
<dbReference type="GO" id="GO:0008483">
    <property type="term" value="F:transaminase activity"/>
    <property type="evidence" value="ECO:0007669"/>
    <property type="project" value="UniProtKB-KW"/>
</dbReference>
<dbReference type="InterPro" id="IPR015424">
    <property type="entry name" value="PyrdxlP-dep_Trfase"/>
</dbReference>
<evidence type="ECO:0000256" key="5">
    <source>
        <dbReference type="ARBA" id="ARBA00023163"/>
    </source>
</evidence>
<dbReference type="Proteomes" id="UP001056455">
    <property type="component" value="Chromosome"/>
</dbReference>
<dbReference type="InterPro" id="IPR004839">
    <property type="entry name" value="Aminotransferase_I/II_large"/>
</dbReference>
<gene>
    <name evidence="7" type="ORF">NF556_00890</name>
</gene>
<evidence type="ECO:0000256" key="4">
    <source>
        <dbReference type="ARBA" id="ARBA00023125"/>
    </source>
</evidence>
<evidence type="ECO:0000256" key="2">
    <source>
        <dbReference type="ARBA" id="ARBA00022898"/>
    </source>
</evidence>
<protein>
    <submittedName>
        <fullName evidence="7">PLP-dependent aminotransferase family protein</fullName>
    </submittedName>
</protein>
<keyword evidence="7" id="KW-0808">Transferase</keyword>
<dbReference type="SUPFAM" id="SSF46785">
    <property type="entry name" value="Winged helix' DNA-binding domain"/>
    <property type="match status" value="1"/>
</dbReference>
<evidence type="ECO:0000259" key="6">
    <source>
        <dbReference type="PROSITE" id="PS50949"/>
    </source>
</evidence>
<reference evidence="7" key="1">
    <citation type="submission" date="2022-06" db="EMBL/GenBank/DDBJ databases">
        <title>Ornithinimicrobium HY1793.</title>
        <authorList>
            <person name="Huang Y."/>
        </authorList>
    </citation>
    <scope>NUCLEOTIDE SEQUENCE</scope>
    <source>
        <strain evidence="7">HY1793</strain>
    </source>
</reference>
<dbReference type="SMART" id="SM00345">
    <property type="entry name" value="HTH_GNTR"/>
    <property type="match status" value="1"/>
</dbReference>
<keyword evidence="5" id="KW-0804">Transcription</keyword>
<evidence type="ECO:0000313" key="8">
    <source>
        <dbReference type="Proteomes" id="UP001056455"/>
    </source>
</evidence>
<evidence type="ECO:0000256" key="1">
    <source>
        <dbReference type="ARBA" id="ARBA00005384"/>
    </source>
</evidence>
<accession>A0ABY4YUW1</accession>
<organism evidence="7 8">
    <name type="scientific">Ornithinimicrobium faecis</name>
    <dbReference type="NCBI Taxonomy" id="2934158"/>
    <lineage>
        <taxon>Bacteria</taxon>
        <taxon>Bacillati</taxon>
        <taxon>Actinomycetota</taxon>
        <taxon>Actinomycetes</taxon>
        <taxon>Micrococcales</taxon>
        <taxon>Ornithinimicrobiaceae</taxon>
        <taxon>Ornithinimicrobium</taxon>
    </lineage>
</organism>
<keyword evidence="4" id="KW-0238">DNA-binding</keyword>
<dbReference type="EMBL" id="CP099489">
    <property type="protein sequence ID" value="USQ80250.1"/>
    <property type="molecule type" value="Genomic_DNA"/>
</dbReference>
<dbReference type="CDD" id="cd00609">
    <property type="entry name" value="AAT_like"/>
    <property type="match status" value="1"/>
</dbReference>
<dbReference type="Gene3D" id="3.40.640.10">
    <property type="entry name" value="Type I PLP-dependent aspartate aminotransferase-like (Major domain)"/>
    <property type="match status" value="1"/>
</dbReference>
<dbReference type="InterPro" id="IPR036390">
    <property type="entry name" value="WH_DNA-bd_sf"/>
</dbReference>
<sequence>MRDLPDRDLGAWLAAQIEEASAAGIAATVSRLIRDGTLEPGTKLPTVRDLAPRLHVGPGTVSAAWRALREQRFVEGGGRAGMRIAGTVGGPSPLRYTNITRYWNHDTLNLSRAVPDPALLPDLAKALQHSLTDPLLHSYDVEPISEPLREAVEATWPFPAEAWMCSRGGYDGLLGLISTSVVAGETVAVEEPATPRLLDILDHVGARVLPVPVDDQGPMPEHLAEALTHKPVAFIYEPRNSAWAGATMTPARQTVLAGLLESADLIIIEDDGWGPLAPQPYHGVGALLPHKSVLVCSYSKSHSPDLRIGVIGGAADPVERARVYRHFGDGWTSRILQGALAWMLTDPESQAAVSRAAEVYTERRERFAALLRERGLEVRGGDNLALWVPVLSEVQAMLVMASHGIATIGVSSSYARRGTQGVRVVTANDIPELDKVADVIALAAQAI</sequence>
<dbReference type="RefSeq" id="WP_252593626.1">
    <property type="nucleotide sequence ID" value="NZ_CP099489.1"/>
</dbReference>
<dbReference type="PROSITE" id="PS50949">
    <property type="entry name" value="HTH_GNTR"/>
    <property type="match status" value="1"/>
</dbReference>
<keyword evidence="3" id="KW-0805">Transcription regulation</keyword>
<keyword evidence="2" id="KW-0663">Pyridoxal phosphate</keyword>
<dbReference type="PANTHER" id="PTHR46577:SF1">
    <property type="entry name" value="HTH-TYPE TRANSCRIPTIONAL REGULATORY PROTEIN GABR"/>
    <property type="match status" value="1"/>
</dbReference>
<keyword evidence="7" id="KW-0032">Aminotransferase</keyword>
<proteinExistence type="inferred from homology"/>
<dbReference type="InterPro" id="IPR015422">
    <property type="entry name" value="PyrdxlP-dep_Trfase_small"/>
</dbReference>
<dbReference type="Gene3D" id="1.10.10.10">
    <property type="entry name" value="Winged helix-like DNA-binding domain superfamily/Winged helix DNA-binding domain"/>
    <property type="match status" value="1"/>
</dbReference>
<dbReference type="InterPro" id="IPR000524">
    <property type="entry name" value="Tscrpt_reg_HTH_GntR"/>
</dbReference>
<dbReference type="Gene3D" id="3.90.1150.10">
    <property type="entry name" value="Aspartate Aminotransferase, domain 1"/>
    <property type="match status" value="1"/>
</dbReference>